<dbReference type="EMBL" id="JBHSIS010000027">
    <property type="protein sequence ID" value="MFC4859192.1"/>
    <property type="molecule type" value="Genomic_DNA"/>
</dbReference>
<evidence type="ECO:0000259" key="6">
    <source>
        <dbReference type="PROSITE" id="PS51935"/>
    </source>
</evidence>
<gene>
    <name evidence="7" type="ORF">ACFPCV_37330</name>
</gene>
<dbReference type="PROSITE" id="PS51935">
    <property type="entry name" value="NLPC_P60"/>
    <property type="match status" value="1"/>
</dbReference>
<evidence type="ECO:0000256" key="1">
    <source>
        <dbReference type="ARBA" id="ARBA00007074"/>
    </source>
</evidence>
<feature type="region of interest" description="Disordered" evidence="5">
    <location>
        <begin position="186"/>
        <end position="207"/>
    </location>
</feature>
<protein>
    <submittedName>
        <fullName evidence="7">C40 family peptidase</fullName>
    </submittedName>
</protein>
<dbReference type="InterPro" id="IPR038765">
    <property type="entry name" value="Papain-like_cys_pep_sf"/>
</dbReference>
<accession>A0ABV9SBQ9</accession>
<comment type="similarity">
    <text evidence="1">Belongs to the peptidase C40 family.</text>
</comment>
<keyword evidence="3" id="KW-0378">Hydrolase</keyword>
<evidence type="ECO:0000256" key="5">
    <source>
        <dbReference type="SAM" id="MobiDB-lite"/>
    </source>
</evidence>
<dbReference type="RefSeq" id="WP_378062108.1">
    <property type="nucleotide sequence ID" value="NZ_JBHSIS010000027.1"/>
</dbReference>
<dbReference type="InterPro" id="IPR000064">
    <property type="entry name" value="NLP_P60_dom"/>
</dbReference>
<reference evidence="8" key="1">
    <citation type="journal article" date="2019" name="Int. J. Syst. Evol. Microbiol.">
        <title>The Global Catalogue of Microorganisms (GCM) 10K type strain sequencing project: providing services to taxonomists for standard genome sequencing and annotation.</title>
        <authorList>
            <consortium name="The Broad Institute Genomics Platform"/>
            <consortium name="The Broad Institute Genome Sequencing Center for Infectious Disease"/>
            <person name="Wu L."/>
            <person name="Ma J."/>
        </authorList>
    </citation>
    <scope>NUCLEOTIDE SEQUENCE [LARGE SCALE GENOMIC DNA]</scope>
    <source>
        <strain evidence="8">ZS-22-S1</strain>
    </source>
</reference>
<evidence type="ECO:0000256" key="4">
    <source>
        <dbReference type="ARBA" id="ARBA00022807"/>
    </source>
</evidence>
<evidence type="ECO:0000313" key="7">
    <source>
        <dbReference type="EMBL" id="MFC4859192.1"/>
    </source>
</evidence>
<dbReference type="InterPro" id="IPR051794">
    <property type="entry name" value="PG_Endopeptidase_C40"/>
</dbReference>
<sequence length="387" mass="39364">MNGRKIMGAAVTVLVAFVLGLSVISGTPVATEEQPPAGGCTVTIDATGAGASGTQKSAELNANQMAAARTVVGVGTGMRIAARGIAIALGTAMQESTMNPAAVNGRSIGLFQQQGTLYADVDRTDAAAASRAFYTQLVSRVPTYADPAAGTFAAIAQAVQRSGAGAGKYAVWQRWATALAAQLLGEPQGPSPAAETSPVTCEDGGGSGQLPIRQAGLDVILPKQAGIDGSGSDVIVRFPSEAAAIAAAAALSHLGTPYAWGGGGPTGPTQGIRDGGVADRHGDYKKTGFDCSGLTEYAYAQAGIAIGGDSRTQYASGGTRHPFREALPGDLLFSGNTPATIHHVAIYLGRIYGRDYVVEAPQSGSVVKVSMTPIVGQYRTDVVRPWD</sequence>
<feature type="domain" description="NlpC/P60" evidence="6">
    <location>
        <begin position="240"/>
        <end position="387"/>
    </location>
</feature>
<keyword evidence="2" id="KW-0645">Protease</keyword>
<evidence type="ECO:0000256" key="3">
    <source>
        <dbReference type="ARBA" id="ARBA00022801"/>
    </source>
</evidence>
<dbReference type="Pfam" id="PF00877">
    <property type="entry name" value="NLPC_P60"/>
    <property type="match status" value="1"/>
</dbReference>
<dbReference type="Proteomes" id="UP001595859">
    <property type="component" value="Unassembled WGS sequence"/>
</dbReference>
<dbReference type="Gene3D" id="3.90.1720.10">
    <property type="entry name" value="endopeptidase domain like (from Nostoc punctiforme)"/>
    <property type="match status" value="1"/>
</dbReference>
<comment type="caution">
    <text evidence="7">The sequence shown here is derived from an EMBL/GenBank/DDBJ whole genome shotgun (WGS) entry which is preliminary data.</text>
</comment>
<name>A0ABV9SBQ9_9PSEU</name>
<dbReference type="PANTHER" id="PTHR47359">
    <property type="entry name" value="PEPTIDOGLYCAN DL-ENDOPEPTIDASE CWLO"/>
    <property type="match status" value="1"/>
</dbReference>
<evidence type="ECO:0000313" key="8">
    <source>
        <dbReference type="Proteomes" id="UP001595859"/>
    </source>
</evidence>
<dbReference type="SUPFAM" id="SSF54001">
    <property type="entry name" value="Cysteine proteinases"/>
    <property type="match status" value="1"/>
</dbReference>
<keyword evidence="4" id="KW-0788">Thiol protease</keyword>
<organism evidence="7 8">
    <name type="scientific">Actinophytocola glycyrrhizae</name>
    <dbReference type="NCBI Taxonomy" id="2044873"/>
    <lineage>
        <taxon>Bacteria</taxon>
        <taxon>Bacillati</taxon>
        <taxon>Actinomycetota</taxon>
        <taxon>Actinomycetes</taxon>
        <taxon>Pseudonocardiales</taxon>
        <taxon>Pseudonocardiaceae</taxon>
    </lineage>
</organism>
<evidence type="ECO:0000256" key="2">
    <source>
        <dbReference type="ARBA" id="ARBA00022670"/>
    </source>
</evidence>
<proteinExistence type="inferred from homology"/>
<keyword evidence="8" id="KW-1185">Reference proteome</keyword>
<dbReference type="PANTHER" id="PTHR47359:SF3">
    <property type="entry name" value="NLP_P60 DOMAIN-CONTAINING PROTEIN-RELATED"/>
    <property type="match status" value="1"/>
</dbReference>